<dbReference type="InterPro" id="IPR050997">
    <property type="entry name" value="MAPEG"/>
</dbReference>
<comment type="subcellular location">
    <subcellularLocation>
        <location evidence="1">Membrane</location>
        <topology evidence="1">Multi-pass membrane protein</topology>
    </subcellularLocation>
</comment>
<feature type="transmembrane region" description="Helical" evidence="5">
    <location>
        <begin position="160"/>
        <end position="181"/>
    </location>
</feature>
<evidence type="ECO:0000313" key="6">
    <source>
        <dbReference type="EMBL" id="KAL2285411.1"/>
    </source>
</evidence>
<dbReference type="PANTHER" id="PTHR10250">
    <property type="entry name" value="MICROSOMAL GLUTATHIONE S-TRANSFERASE"/>
    <property type="match status" value="1"/>
</dbReference>
<proteinExistence type="predicted"/>
<gene>
    <name evidence="6" type="ORF">FJTKL_08096</name>
</gene>
<evidence type="ECO:0000313" key="7">
    <source>
        <dbReference type="Proteomes" id="UP001600888"/>
    </source>
</evidence>
<evidence type="ECO:0008006" key="8">
    <source>
        <dbReference type="Google" id="ProtNLM"/>
    </source>
</evidence>
<name>A0ABR4ESJ2_9PEZI</name>
<keyword evidence="2 5" id="KW-0812">Transmembrane</keyword>
<dbReference type="EMBL" id="JBAWTH010000030">
    <property type="protein sequence ID" value="KAL2285411.1"/>
    <property type="molecule type" value="Genomic_DNA"/>
</dbReference>
<protein>
    <recommendedName>
        <fullName evidence="8">MAPEG family protein</fullName>
    </recommendedName>
</protein>
<feature type="transmembrane region" description="Helical" evidence="5">
    <location>
        <begin position="104"/>
        <end position="124"/>
    </location>
</feature>
<organism evidence="6 7">
    <name type="scientific">Diaporthe vaccinii</name>
    <dbReference type="NCBI Taxonomy" id="105482"/>
    <lineage>
        <taxon>Eukaryota</taxon>
        <taxon>Fungi</taxon>
        <taxon>Dikarya</taxon>
        <taxon>Ascomycota</taxon>
        <taxon>Pezizomycotina</taxon>
        <taxon>Sordariomycetes</taxon>
        <taxon>Sordariomycetidae</taxon>
        <taxon>Diaporthales</taxon>
        <taxon>Diaporthaceae</taxon>
        <taxon>Diaporthe</taxon>
        <taxon>Diaporthe eres species complex</taxon>
    </lineage>
</organism>
<dbReference type="PANTHER" id="PTHR10250:SF26">
    <property type="entry name" value="GLUTATHIONE S-TRANSFERASE 3, MITOCHONDRIAL"/>
    <property type="match status" value="1"/>
</dbReference>
<keyword evidence="7" id="KW-1185">Reference proteome</keyword>
<dbReference type="InterPro" id="IPR023352">
    <property type="entry name" value="MAPEG-like_dom_sf"/>
</dbReference>
<keyword evidence="3 5" id="KW-1133">Transmembrane helix</keyword>
<comment type="caution">
    <text evidence="6">The sequence shown here is derived from an EMBL/GenBank/DDBJ whole genome shotgun (WGS) entry which is preliminary data.</text>
</comment>
<dbReference type="Gene3D" id="1.20.120.550">
    <property type="entry name" value="Membrane associated eicosanoid/glutathione metabolism-like domain"/>
    <property type="match status" value="1"/>
</dbReference>
<keyword evidence="4 5" id="KW-0472">Membrane</keyword>
<evidence type="ECO:0000256" key="3">
    <source>
        <dbReference type="ARBA" id="ARBA00022989"/>
    </source>
</evidence>
<dbReference type="Pfam" id="PF01124">
    <property type="entry name" value="MAPEG"/>
    <property type="match status" value="1"/>
</dbReference>
<dbReference type="InterPro" id="IPR001129">
    <property type="entry name" value="Membr-assoc_MAPEG"/>
</dbReference>
<dbReference type="SUPFAM" id="SSF161084">
    <property type="entry name" value="MAPEG domain-like"/>
    <property type="match status" value="1"/>
</dbReference>
<evidence type="ECO:0000256" key="4">
    <source>
        <dbReference type="ARBA" id="ARBA00023136"/>
    </source>
</evidence>
<dbReference type="Proteomes" id="UP001600888">
    <property type="component" value="Unassembled WGS sequence"/>
</dbReference>
<evidence type="ECO:0000256" key="5">
    <source>
        <dbReference type="SAM" id="Phobius"/>
    </source>
</evidence>
<accession>A0ABR4ESJ2</accession>
<reference evidence="6 7" key="1">
    <citation type="submission" date="2024-03" db="EMBL/GenBank/DDBJ databases">
        <title>A high-quality draft genome sequence of Diaporthe vaccinii, a causative agent of upright dieback and viscid rot disease in cranberry plants.</title>
        <authorList>
            <person name="Sarrasin M."/>
            <person name="Lang B.F."/>
            <person name="Burger G."/>
        </authorList>
    </citation>
    <scope>NUCLEOTIDE SEQUENCE [LARGE SCALE GENOMIC DNA]</scope>
    <source>
        <strain evidence="6 7">IS7</strain>
    </source>
</reference>
<sequence>MQVQSFLSVRQALQVPREYGYVVLAASATLFNLMWHAHRGSPSRQAARLPWPYQHASRAEVNSANLPELKRALHLFNCAQQAHENYMENLPCLLLPLMISGLRWPIVAAAMGLLWNLGRVFYALGYKRYGPPNRLSDAVAAIMHRVGYTMPGARNGMGRLWGSWFNMIQVVLMFMATRVVGWDMVQL</sequence>
<evidence type="ECO:0000256" key="1">
    <source>
        <dbReference type="ARBA" id="ARBA00004141"/>
    </source>
</evidence>
<evidence type="ECO:0000256" key="2">
    <source>
        <dbReference type="ARBA" id="ARBA00022692"/>
    </source>
</evidence>